<evidence type="ECO:0000313" key="4">
    <source>
        <dbReference type="EMBL" id="SET48722.1"/>
    </source>
</evidence>
<dbReference type="EMBL" id="FMZP01000009">
    <property type="protein sequence ID" value="SDC93659.1"/>
    <property type="molecule type" value="Genomic_DNA"/>
</dbReference>
<dbReference type="CDD" id="cd05379">
    <property type="entry name" value="CAP_bacterial"/>
    <property type="match status" value="1"/>
</dbReference>
<evidence type="ECO:0000313" key="3">
    <source>
        <dbReference type="EMBL" id="SDC93659.1"/>
    </source>
</evidence>
<dbReference type="STRING" id="392421.SAMN04488694_107111"/>
<gene>
    <name evidence="4" type="ORF">SAMN04488694_107111</name>
    <name evidence="3" type="ORF">SAMN05192552_1009110</name>
</gene>
<dbReference type="Pfam" id="PF00188">
    <property type="entry name" value="CAP"/>
    <property type="match status" value="1"/>
</dbReference>
<dbReference type="SUPFAM" id="SSF55797">
    <property type="entry name" value="PR-1-like"/>
    <property type="match status" value="1"/>
</dbReference>
<evidence type="ECO:0000259" key="2">
    <source>
        <dbReference type="Pfam" id="PF00188"/>
    </source>
</evidence>
<keyword evidence="5" id="KW-1185">Reference proteome</keyword>
<dbReference type="Gene3D" id="3.40.33.10">
    <property type="entry name" value="CAP"/>
    <property type="match status" value="1"/>
</dbReference>
<name>A0A1I0ETL3_9EURY</name>
<feature type="domain" description="SCP" evidence="2">
    <location>
        <begin position="271"/>
        <end position="413"/>
    </location>
</feature>
<dbReference type="Proteomes" id="UP000199320">
    <property type="component" value="Unassembled WGS sequence"/>
</dbReference>
<dbReference type="Proteomes" id="UP000324021">
    <property type="component" value="Unassembled WGS sequence"/>
</dbReference>
<dbReference type="InterPro" id="IPR035940">
    <property type="entry name" value="CAP_sf"/>
</dbReference>
<protein>
    <submittedName>
        <fullName evidence="4">Cysteine-rich secretory protein family protein</fullName>
    </submittedName>
</protein>
<evidence type="ECO:0000313" key="5">
    <source>
        <dbReference type="Proteomes" id="UP000199320"/>
    </source>
</evidence>
<reference evidence="5 6" key="1">
    <citation type="submission" date="2016-10" db="EMBL/GenBank/DDBJ databases">
        <authorList>
            <person name="Varghese N."/>
            <person name="Submissions S."/>
        </authorList>
    </citation>
    <scope>NUCLEOTIDE SEQUENCE [LARGE SCALE GENOMIC DNA]</scope>
    <source>
        <strain evidence="3 6">CDM_1</strain>
        <strain evidence="5">CDM_6</strain>
    </source>
</reference>
<evidence type="ECO:0000256" key="1">
    <source>
        <dbReference type="SAM" id="MobiDB-lite"/>
    </source>
</evidence>
<dbReference type="EMBL" id="FOIC01000007">
    <property type="protein sequence ID" value="SET48722.1"/>
    <property type="molecule type" value="Genomic_DNA"/>
</dbReference>
<dbReference type="InterPro" id="IPR014044">
    <property type="entry name" value="CAP_dom"/>
</dbReference>
<feature type="compositionally biased region" description="Acidic residues" evidence="1">
    <location>
        <begin position="123"/>
        <end position="258"/>
    </location>
</feature>
<evidence type="ECO:0000313" key="6">
    <source>
        <dbReference type="Proteomes" id="UP000324021"/>
    </source>
</evidence>
<reference evidence="4" key="2">
    <citation type="submission" date="2016-10" db="EMBL/GenBank/DDBJ databases">
        <authorList>
            <person name="de Groot N.N."/>
        </authorList>
    </citation>
    <scope>NUCLEOTIDE SEQUENCE [LARGE SCALE GENOMIC DNA]</scope>
    <source>
        <strain evidence="4">CDM_6</strain>
    </source>
</reference>
<dbReference type="PANTHER" id="PTHR31157:SF1">
    <property type="entry name" value="SCP DOMAIN-CONTAINING PROTEIN"/>
    <property type="match status" value="1"/>
</dbReference>
<feature type="region of interest" description="Disordered" evidence="1">
    <location>
        <begin position="104"/>
        <end position="259"/>
    </location>
</feature>
<accession>A0A1I0ETL3</accession>
<dbReference type="PANTHER" id="PTHR31157">
    <property type="entry name" value="SCP DOMAIN-CONTAINING PROTEIN"/>
    <property type="match status" value="1"/>
</dbReference>
<proteinExistence type="predicted"/>
<organism evidence="4 5">
    <name type="scientific">Natrinema hispanicum</name>
    <dbReference type="NCBI Taxonomy" id="392421"/>
    <lineage>
        <taxon>Archaea</taxon>
        <taxon>Methanobacteriati</taxon>
        <taxon>Methanobacteriota</taxon>
        <taxon>Stenosarchaea group</taxon>
        <taxon>Halobacteria</taxon>
        <taxon>Halobacteriales</taxon>
        <taxon>Natrialbaceae</taxon>
        <taxon>Natrinema</taxon>
    </lineage>
</organism>
<dbReference type="AlphaFoldDB" id="A0A1I0ETL3"/>
<sequence length="414" mass="44812">MIFCIYVLMSRISRLGISLTMVAVLMVSMVGPGVAAAAPAATATATTDNVVTNTNHATTTNSETVTSQFQQEQANSCSPLETRLASIFTTYGYTVPDNLADCIDHDSSAVDSDEPSETGPDAPDSDDDTDETETDETDKTEEPSDTTDDSSDSDETETDETDDSADTDSNSDADETDEESTDDTTDSSTDEETDTDTTTDSQDGDQTDSSTDEETDTTTDGQDGDQTDSSTDEETDTDTTTDSQDGDQTDSSADEETDGFDRAAVERGIHEAVNDERTARGLNELAFDTELRDIAREHSRDMAERDYFSHTSPDGDTFADRYSDAGYTCRVDGSGNTYYTGGENIAQTWYDTAVRTDGGTDTYTTETELANAIVTQWMNSPGHRENILASQWENEGIGIYMTDDGKVYATQNFC</sequence>